<evidence type="ECO:0000313" key="3">
    <source>
        <dbReference type="Proteomes" id="UP000298179"/>
    </source>
</evidence>
<dbReference type="GO" id="GO:0006559">
    <property type="term" value="P:L-phenylalanine catabolic process"/>
    <property type="evidence" value="ECO:0007669"/>
    <property type="project" value="TreeGrafter"/>
</dbReference>
<dbReference type="CDD" id="cd03038">
    <property type="entry name" value="GST_N_etherase_LigE"/>
    <property type="match status" value="1"/>
</dbReference>
<dbReference type="InterPro" id="IPR036249">
    <property type="entry name" value="Thioredoxin-like_sf"/>
</dbReference>
<gene>
    <name evidence="2" type="ORF">E3C22_22230</name>
</gene>
<evidence type="ECO:0000313" key="2">
    <source>
        <dbReference type="EMBL" id="TFF18025.1"/>
    </source>
</evidence>
<evidence type="ECO:0000259" key="1">
    <source>
        <dbReference type="PROSITE" id="PS50404"/>
    </source>
</evidence>
<dbReference type="InterPro" id="IPR004045">
    <property type="entry name" value="Glutathione_S-Trfase_N"/>
</dbReference>
<dbReference type="PANTHER" id="PTHR42673">
    <property type="entry name" value="MALEYLACETOACETATE ISOMERASE"/>
    <property type="match status" value="1"/>
</dbReference>
<sequence>MAMTLYELVGSDAARPFSPHCWKARLALKHKGLDFQTVTAGFTEIPGLEGGFSKIVPILKDGETLVADSFAIAEYLEATYPDRPSLFGGEGGRALSRFVESWSQRTIHPQIARLVVLDIHAGLGERDQSYFRESREKAFGTTLEAFVADREARVEPLLKSIEPLRAILARQAFLGGESPLFADYIVFGAFQWARVTSPLPILPAGDEVAAWFERCLALHDGEGGKVPAAA</sequence>
<reference evidence="2 3" key="1">
    <citation type="submission" date="2019-03" db="EMBL/GenBank/DDBJ databases">
        <title>Jiella endophytica sp. nov., a novel endophytic bacterium isolated from root of Ficus microcarpa Linn. f.</title>
        <authorList>
            <person name="Tuo L."/>
        </authorList>
    </citation>
    <scope>NUCLEOTIDE SEQUENCE [LARGE SCALE GENOMIC DNA]</scope>
    <source>
        <strain evidence="2 3">CBS5Q-3</strain>
    </source>
</reference>
<keyword evidence="3" id="KW-1185">Reference proteome</keyword>
<dbReference type="InterPro" id="IPR036282">
    <property type="entry name" value="Glutathione-S-Trfase_C_sf"/>
</dbReference>
<proteinExistence type="predicted"/>
<accession>A0A4Y8RA16</accession>
<dbReference type="Gene3D" id="1.20.1050.10">
    <property type="match status" value="1"/>
</dbReference>
<feature type="domain" description="GST N-terminal" evidence="1">
    <location>
        <begin position="8"/>
        <end position="84"/>
    </location>
</feature>
<dbReference type="SUPFAM" id="SSF47616">
    <property type="entry name" value="GST C-terminal domain-like"/>
    <property type="match status" value="1"/>
</dbReference>
<protein>
    <submittedName>
        <fullName evidence="2">Glutathione S-transferase family protein</fullName>
    </submittedName>
</protein>
<dbReference type="CDD" id="cd03202">
    <property type="entry name" value="GST_C_etherase_LigE"/>
    <property type="match status" value="1"/>
</dbReference>
<dbReference type="PANTHER" id="PTHR42673:SF4">
    <property type="entry name" value="MALEYLACETOACETATE ISOMERASE"/>
    <property type="match status" value="1"/>
</dbReference>
<dbReference type="AlphaFoldDB" id="A0A4Y8RA16"/>
<dbReference type="GO" id="GO:0006749">
    <property type="term" value="P:glutathione metabolic process"/>
    <property type="evidence" value="ECO:0007669"/>
    <property type="project" value="TreeGrafter"/>
</dbReference>
<dbReference type="Pfam" id="PF22041">
    <property type="entry name" value="GST_C_7"/>
    <property type="match status" value="1"/>
</dbReference>
<dbReference type="GO" id="GO:0004364">
    <property type="term" value="F:glutathione transferase activity"/>
    <property type="evidence" value="ECO:0007669"/>
    <property type="project" value="TreeGrafter"/>
</dbReference>
<dbReference type="InterPro" id="IPR054416">
    <property type="entry name" value="GST_UstS-like_C"/>
</dbReference>
<dbReference type="PROSITE" id="PS50404">
    <property type="entry name" value="GST_NTER"/>
    <property type="match status" value="1"/>
</dbReference>
<dbReference type="Pfam" id="PF13409">
    <property type="entry name" value="GST_N_2"/>
    <property type="match status" value="1"/>
</dbReference>
<dbReference type="Proteomes" id="UP000298179">
    <property type="component" value="Unassembled WGS sequence"/>
</dbReference>
<organism evidence="2 3">
    <name type="scientific">Jiella endophytica</name>
    <dbReference type="NCBI Taxonomy" id="2558362"/>
    <lineage>
        <taxon>Bacteria</taxon>
        <taxon>Pseudomonadati</taxon>
        <taxon>Pseudomonadota</taxon>
        <taxon>Alphaproteobacteria</taxon>
        <taxon>Hyphomicrobiales</taxon>
        <taxon>Aurantimonadaceae</taxon>
        <taxon>Jiella</taxon>
    </lineage>
</organism>
<dbReference type="GO" id="GO:0016034">
    <property type="term" value="F:maleylacetoacetate isomerase activity"/>
    <property type="evidence" value="ECO:0007669"/>
    <property type="project" value="TreeGrafter"/>
</dbReference>
<dbReference type="RefSeq" id="WP_134764086.1">
    <property type="nucleotide sequence ID" value="NZ_SOZD01000011.1"/>
</dbReference>
<dbReference type="OrthoDB" id="508035at2"/>
<dbReference type="Gene3D" id="3.40.30.10">
    <property type="entry name" value="Glutaredoxin"/>
    <property type="match status" value="1"/>
</dbReference>
<dbReference type="EMBL" id="SOZD01000011">
    <property type="protein sequence ID" value="TFF18025.1"/>
    <property type="molecule type" value="Genomic_DNA"/>
</dbReference>
<comment type="caution">
    <text evidence="2">The sequence shown here is derived from an EMBL/GenBank/DDBJ whole genome shotgun (WGS) entry which is preliminary data.</text>
</comment>
<keyword evidence="2" id="KW-0808">Transferase</keyword>
<name>A0A4Y8RA16_9HYPH</name>
<dbReference type="SUPFAM" id="SSF52833">
    <property type="entry name" value="Thioredoxin-like"/>
    <property type="match status" value="1"/>
</dbReference>